<dbReference type="PROSITE" id="PS50088">
    <property type="entry name" value="ANK_REPEAT"/>
    <property type="match status" value="2"/>
</dbReference>
<dbReference type="EMBL" id="GL433844">
    <property type="protein sequence ID" value="EFN55696.1"/>
    <property type="molecule type" value="Genomic_DNA"/>
</dbReference>
<dbReference type="Proteomes" id="UP000008141">
    <property type="component" value="Unassembled WGS sequence"/>
</dbReference>
<evidence type="ECO:0000256" key="1">
    <source>
        <dbReference type="ARBA" id="ARBA00022737"/>
    </source>
</evidence>
<dbReference type="PROSITE" id="PS50089">
    <property type="entry name" value="ZF_RING_2"/>
    <property type="match status" value="1"/>
</dbReference>
<feature type="compositionally biased region" description="Low complexity" evidence="5">
    <location>
        <begin position="477"/>
        <end position="503"/>
    </location>
</feature>
<dbReference type="Gene3D" id="1.25.40.20">
    <property type="entry name" value="Ankyrin repeat-containing domain"/>
    <property type="match status" value="2"/>
</dbReference>
<dbReference type="STRING" id="554065.E1ZEP6"/>
<dbReference type="GeneID" id="17354883"/>
<sequence length="598" mass="61289">MGNAQAKQARNAAAANDVPRLTQIVSSRGGQEALLRHSFWKARTALHCAARAGCAEALAAVIEVAAHRTTTAAGESLSGFLNAPDHAGDTALALACKHGHADCLRELLEAGALPLPANAQGTTPLHYAALRGHAACLRLLLSSYVRLPDGSRGRTADALVPDVIDTERYLDTRAHSGLCALHLAVLSGSQSAVVELVTAGAQLTRHCCLTALHMAAATGRASLVTTLLHAQQQRHPGLELRRMRNARGMTPLNVALLCGFSNMASLLAAGAPLPAAPPAARSRQLPPLLRQQLLVLVHRAALLSQLRQLGLGSAAAAEPPLPPGTVQRLESLLHSDSATASQVLAAVDELLENATAAHAAAHAAAGAGGGGGAGAGEQRGGQRSRRRQRRLQQERERVARQLASAQAGADWTLLDRNRTLWHAEHSSSLYPLSRDGEAAAAGEAAPRAAQEGAAMLAGALLGDEGEERPRQQHPERQQQQQGAGQPSASSGGSGSSGSDASSSGEEDGRKPGCAAGQLGAAAAAAAAGSEAEAQVCPVCLDLPADISLAPCGHAACMACCGRLASYSSTNSSFGLPLQSPLCPLCRAPIEAFKQAAPA</sequence>
<feature type="repeat" description="ANK" evidence="3">
    <location>
        <begin position="120"/>
        <end position="142"/>
    </location>
</feature>
<evidence type="ECO:0000313" key="7">
    <source>
        <dbReference type="EMBL" id="EFN55696.1"/>
    </source>
</evidence>
<dbReference type="InterPro" id="IPR001841">
    <property type="entry name" value="Znf_RING"/>
</dbReference>
<dbReference type="RefSeq" id="XP_005847798.1">
    <property type="nucleotide sequence ID" value="XM_005847736.1"/>
</dbReference>
<dbReference type="Pfam" id="PF13920">
    <property type="entry name" value="zf-C3HC4_3"/>
    <property type="match status" value="1"/>
</dbReference>
<evidence type="ECO:0000313" key="8">
    <source>
        <dbReference type="Proteomes" id="UP000008141"/>
    </source>
</evidence>
<dbReference type="SUPFAM" id="SSF57850">
    <property type="entry name" value="RING/U-box"/>
    <property type="match status" value="1"/>
</dbReference>
<feature type="repeat" description="ANK" evidence="3">
    <location>
        <begin position="87"/>
        <end position="112"/>
    </location>
</feature>
<evidence type="ECO:0000256" key="2">
    <source>
        <dbReference type="ARBA" id="ARBA00023043"/>
    </source>
</evidence>
<feature type="compositionally biased region" description="Basic and acidic residues" evidence="5">
    <location>
        <begin position="467"/>
        <end position="476"/>
    </location>
</feature>
<gene>
    <name evidence="7" type="ORF">CHLNCDRAFT_133973</name>
</gene>
<keyword evidence="1" id="KW-0677">Repeat</keyword>
<dbReference type="PROSITE" id="PS50297">
    <property type="entry name" value="ANK_REP_REGION"/>
    <property type="match status" value="2"/>
</dbReference>
<keyword evidence="8" id="KW-1185">Reference proteome</keyword>
<dbReference type="AlphaFoldDB" id="E1ZEP6"/>
<dbReference type="GO" id="GO:0008270">
    <property type="term" value="F:zinc ion binding"/>
    <property type="evidence" value="ECO:0007669"/>
    <property type="project" value="UniProtKB-KW"/>
</dbReference>
<dbReference type="OrthoDB" id="20872at2759"/>
<feature type="region of interest" description="Disordered" evidence="5">
    <location>
        <begin position="465"/>
        <end position="512"/>
    </location>
</feature>
<dbReference type="Gene3D" id="3.30.40.10">
    <property type="entry name" value="Zinc/RING finger domain, C3HC4 (zinc finger)"/>
    <property type="match status" value="1"/>
</dbReference>
<dbReference type="InParanoid" id="E1ZEP6"/>
<feature type="domain" description="RING-type" evidence="6">
    <location>
        <begin position="536"/>
        <end position="586"/>
    </location>
</feature>
<proteinExistence type="predicted"/>
<keyword evidence="2 3" id="KW-0040">ANK repeat</keyword>
<dbReference type="PANTHER" id="PTHR24134:SF9">
    <property type="entry name" value="ANKYRIN REPEAT AND SOCS BOX PROTEIN 8"/>
    <property type="match status" value="1"/>
</dbReference>
<organism evidence="8">
    <name type="scientific">Chlorella variabilis</name>
    <name type="common">Green alga</name>
    <dbReference type="NCBI Taxonomy" id="554065"/>
    <lineage>
        <taxon>Eukaryota</taxon>
        <taxon>Viridiplantae</taxon>
        <taxon>Chlorophyta</taxon>
        <taxon>core chlorophytes</taxon>
        <taxon>Trebouxiophyceae</taxon>
        <taxon>Chlorellales</taxon>
        <taxon>Chlorellaceae</taxon>
        <taxon>Chlorella clade</taxon>
        <taxon>Chlorella</taxon>
    </lineage>
</organism>
<name>E1ZEP6_CHLVA</name>
<evidence type="ECO:0000256" key="4">
    <source>
        <dbReference type="PROSITE-ProRule" id="PRU00175"/>
    </source>
</evidence>
<accession>E1ZEP6</accession>
<protein>
    <recommendedName>
        <fullName evidence="6">RING-type domain-containing protein</fullName>
    </recommendedName>
</protein>
<keyword evidence="4" id="KW-0863">Zinc-finger</keyword>
<dbReference type="eggNOG" id="KOG0504">
    <property type="taxonomic scope" value="Eukaryota"/>
</dbReference>
<keyword evidence="4" id="KW-0862">Zinc</keyword>
<dbReference type="Pfam" id="PF12796">
    <property type="entry name" value="Ank_2"/>
    <property type="match status" value="2"/>
</dbReference>
<dbReference type="InterPro" id="IPR036770">
    <property type="entry name" value="Ankyrin_rpt-contain_sf"/>
</dbReference>
<dbReference type="KEGG" id="cvr:CHLNCDRAFT_133973"/>
<dbReference type="InterPro" id="IPR013083">
    <property type="entry name" value="Znf_RING/FYVE/PHD"/>
</dbReference>
<feature type="compositionally biased region" description="Gly residues" evidence="5">
    <location>
        <begin position="366"/>
        <end position="379"/>
    </location>
</feature>
<evidence type="ECO:0000256" key="5">
    <source>
        <dbReference type="SAM" id="MobiDB-lite"/>
    </source>
</evidence>
<dbReference type="SMART" id="SM00248">
    <property type="entry name" value="ANK"/>
    <property type="match status" value="6"/>
</dbReference>
<feature type="region of interest" description="Disordered" evidence="5">
    <location>
        <begin position="364"/>
        <end position="395"/>
    </location>
</feature>
<dbReference type="PANTHER" id="PTHR24134">
    <property type="entry name" value="ANKYRIN REPEAT-CONTAINING PROTEIN DDB_G0279043"/>
    <property type="match status" value="1"/>
</dbReference>
<dbReference type="SMART" id="SM00184">
    <property type="entry name" value="RING"/>
    <property type="match status" value="1"/>
</dbReference>
<dbReference type="InterPro" id="IPR002110">
    <property type="entry name" value="Ankyrin_rpt"/>
</dbReference>
<keyword evidence="4" id="KW-0479">Metal-binding</keyword>
<evidence type="ECO:0000256" key="3">
    <source>
        <dbReference type="PROSITE-ProRule" id="PRU00023"/>
    </source>
</evidence>
<dbReference type="SUPFAM" id="SSF48403">
    <property type="entry name" value="Ankyrin repeat"/>
    <property type="match status" value="1"/>
</dbReference>
<reference evidence="7 8" key="1">
    <citation type="journal article" date="2010" name="Plant Cell">
        <title>The Chlorella variabilis NC64A genome reveals adaptation to photosymbiosis, coevolution with viruses, and cryptic sex.</title>
        <authorList>
            <person name="Blanc G."/>
            <person name="Duncan G."/>
            <person name="Agarkova I."/>
            <person name="Borodovsky M."/>
            <person name="Gurnon J."/>
            <person name="Kuo A."/>
            <person name="Lindquist E."/>
            <person name="Lucas S."/>
            <person name="Pangilinan J."/>
            <person name="Polle J."/>
            <person name="Salamov A."/>
            <person name="Terry A."/>
            <person name="Yamada T."/>
            <person name="Dunigan D.D."/>
            <person name="Grigoriev I.V."/>
            <person name="Claverie J.M."/>
            <person name="Van Etten J.L."/>
        </authorList>
    </citation>
    <scope>NUCLEOTIDE SEQUENCE [LARGE SCALE GENOMIC DNA]</scope>
    <source>
        <strain evidence="7 8">NC64A</strain>
    </source>
</reference>
<evidence type="ECO:0000259" key="6">
    <source>
        <dbReference type="PROSITE" id="PS50089"/>
    </source>
</evidence>